<proteinExistence type="predicted"/>
<evidence type="ECO:0000313" key="1">
    <source>
        <dbReference type="EMBL" id="JAH43298.1"/>
    </source>
</evidence>
<accession>A0A0E9SS23</accession>
<dbReference type="EMBL" id="GBXM01065279">
    <property type="protein sequence ID" value="JAH43298.1"/>
    <property type="molecule type" value="Transcribed_RNA"/>
</dbReference>
<reference evidence="1" key="1">
    <citation type="submission" date="2014-11" db="EMBL/GenBank/DDBJ databases">
        <authorList>
            <person name="Amaro Gonzalez C."/>
        </authorList>
    </citation>
    <scope>NUCLEOTIDE SEQUENCE</scope>
</reference>
<sequence>MPALSVVILLLRYGSQTKHGLCAGTPCPLPAVHK</sequence>
<name>A0A0E9SS23_ANGAN</name>
<dbReference type="AlphaFoldDB" id="A0A0E9SS23"/>
<protein>
    <submittedName>
        <fullName evidence="1">Uncharacterized protein</fullName>
    </submittedName>
</protein>
<organism evidence="1">
    <name type="scientific">Anguilla anguilla</name>
    <name type="common">European freshwater eel</name>
    <name type="synonym">Muraena anguilla</name>
    <dbReference type="NCBI Taxonomy" id="7936"/>
    <lineage>
        <taxon>Eukaryota</taxon>
        <taxon>Metazoa</taxon>
        <taxon>Chordata</taxon>
        <taxon>Craniata</taxon>
        <taxon>Vertebrata</taxon>
        <taxon>Euteleostomi</taxon>
        <taxon>Actinopterygii</taxon>
        <taxon>Neopterygii</taxon>
        <taxon>Teleostei</taxon>
        <taxon>Anguilliformes</taxon>
        <taxon>Anguillidae</taxon>
        <taxon>Anguilla</taxon>
    </lineage>
</organism>
<reference evidence="1" key="2">
    <citation type="journal article" date="2015" name="Fish Shellfish Immunol.">
        <title>Early steps in the European eel (Anguilla anguilla)-Vibrio vulnificus interaction in the gills: Role of the RtxA13 toxin.</title>
        <authorList>
            <person name="Callol A."/>
            <person name="Pajuelo D."/>
            <person name="Ebbesson L."/>
            <person name="Teles M."/>
            <person name="MacKenzie S."/>
            <person name="Amaro C."/>
        </authorList>
    </citation>
    <scope>NUCLEOTIDE SEQUENCE</scope>
</reference>